<comment type="caution">
    <text evidence="1">The sequence shown here is derived from an EMBL/GenBank/DDBJ whole genome shotgun (WGS) entry which is preliminary data.</text>
</comment>
<reference evidence="1 2" key="1">
    <citation type="journal article" date="2015" name="Int. J. Syst. Evol. Microbiol.">
        <title>Chryseobacterium sediminis sp. nov., isolated from a river sediment.</title>
        <authorList>
            <person name="Kampfer P."/>
            <person name="Busse H.J."/>
            <person name="McInroy J.A."/>
            <person name="Glaeser S.P."/>
        </authorList>
    </citation>
    <scope>NUCLEOTIDE SEQUENCE [LARGE SCALE GENOMIC DNA]</scope>
    <source>
        <strain evidence="1 2">IMT-174</strain>
    </source>
</reference>
<dbReference type="EMBL" id="VUNZ01000006">
    <property type="protein sequence ID" value="KAA2215631.1"/>
    <property type="molecule type" value="Genomic_DNA"/>
</dbReference>
<gene>
    <name evidence="1" type="ORF">FW780_21150</name>
</gene>
<proteinExistence type="predicted"/>
<organism evidence="1 2">
    <name type="scientific">Chryseobacterium sediminis</name>
    <dbReference type="NCBI Taxonomy" id="1679494"/>
    <lineage>
        <taxon>Bacteria</taxon>
        <taxon>Pseudomonadati</taxon>
        <taxon>Bacteroidota</taxon>
        <taxon>Flavobacteriia</taxon>
        <taxon>Flavobacteriales</taxon>
        <taxon>Weeksellaceae</taxon>
        <taxon>Chryseobacterium group</taxon>
        <taxon>Chryseobacterium</taxon>
    </lineage>
</organism>
<dbReference type="RefSeq" id="WP_149835578.1">
    <property type="nucleotide sequence ID" value="NZ_VUNZ01000006.1"/>
</dbReference>
<dbReference type="OrthoDB" id="1262439at2"/>
<name>A0A5B2TM84_9FLAO</name>
<dbReference type="AlphaFoldDB" id="A0A5B2TM84"/>
<evidence type="ECO:0000313" key="1">
    <source>
        <dbReference type="EMBL" id="KAA2215631.1"/>
    </source>
</evidence>
<accession>A0A5B2TM84</accession>
<dbReference type="Proteomes" id="UP000323082">
    <property type="component" value="Unassembled WGS sequence"/>
</dbReference>
<evidence type="ECO:0000313" key="2">
    <source>
        <dbReference type="Proteomes" id="UP000323082"/>
    </source>
</evidence>
<protein>
    <submittedName>
        <fullName evidence="1">Uncharacterized protein</fullName>
    </submittedName>
</protein>
<sequence>MKDIFEFKILINGHKFDTYEINSFIAFVEEHSIYWGGGYSSNEINGGVYADKNIIININDFIKEFVTFFLNLKISIDRIEINIEYFYFQYFEYSNFMKAYPSLPISIGHWQI</sequence>